<evidence type="ECO:0000313" key="2">
    <source>
        <dbReference type="Proteomes" id="UP001054945"/>
    </source>
</evidence>
<organism evidence="1 2">
    <name type="scientific">Caerostris extrusa</name>
    <name type="common">Bark spider</name>
    <name type="synonym">Caerostris bankana</name>
    <dbReference type="NCBI Taxonomy" id="172846"/>
    <lineage>
        <taxon>Eukaryota</taxon>
        <taxon>Metazoa</taxon>
        <taxon>Ecdysozoa</taxon>
        <taxon>Arthropoda</taxon>
        <taxon>Chelicerata</taxon>
        <taxon>Arachnida</taxon>
        <taxon>Araneae</taxon>
        <taxon>Araneomorphae</taxon>
        <taxon>Entelegynae</taxon>
        <taxon>Araneoidea</taxon>
        <taxon>Araneidae</taxon>
        <taxon>Caerostris</taxon>
    </lineage>
</organism>
<gene>
    <name evidence="1" type="ORF">CEXT_746021</name>
</gene>
<proteinExistence type="predicted"/>
<sequence>MWNKISFVAYDDVRRTSCGEHPRVEPPLSGDVCYNQAKLLVKEGGWKNEKETLFYVVEDGTLHVAKYNAAVDASETINEQLQKIDPLAFSGVNVTLTIMPVWAFSGEEIKAEKWPSDTQITKMGCKRDNYPY</sequence>
<protein>
    <submittedName>
        <fullName evidence="1">Uncharacterized protein</fullName>
    </submittedName>
</protein>
<keyword evidence="2" id="KW-1185">Reference proteome</keyword>
<accession>A0AAV4VVZ8</accession>
<name>A0AAV4VVZ8_CAEEX</name>
<dbReference type="EMBL" id="BPLR01015222">
    <property type="protein sequence ID" value="GIY74456.1"/>
    <property type="molecule type" value="Genomic_DNA"/>
</dbReference>
<reference evidence="1 2" key="1">
    <citation type="submission" date="2021-06" db="EMBL/GenBank/DDBJ databases">
        <title>Caerostris extrusa draft genome.</title>
        <authorList>
            <person name="Kono N."/>
            <person name="Arakawa K."/>
        </authorList>
    </citation>
    <scope>NUCLEOTIDE SEQUENCE [LARGE SCALE GENOMIC DNA]</scope>
</reference>
<dbReference type="Proteomes" id="UP001054945">
    <property type="component" value="Unassembled WGS sequence"/>
</dbReference>
<dbReference type="AlphaFoldDB" id="A0AAV4VVZ8"/>
<evidence type="ECO:0000313" key="1">
    <source>
        <dbReference type="EMBL" id="GIY74456.1"/>
    </source>
</evidence>
<comment type="caution">
    <text evidence="1">The sequence shown here is derived from an EMBL/GenBank/DDBJ whole genome shotgun (WGS) entry which is preliminary data.</text>
</comment>